<accession>A0A9K3NA76</accession>
<evidence type="ECO:0000256" key="1">
    <source>
        <dbReference type="SAM" id="MobiDB-lite"/>
    </source>
</evidence>
<dbReference type="Gramene" id="mRNA:HanXRQr2_Chr09g0407801">
    <property type="protein sequence ID" value="mRNA:HanXRQr2_Chr09g0407801"/>
    <property type="gene ID" value="HanXRQr2_Chr09g0407801"/>
</dbReference>
<reference evidence="2" key="1">
    <citation type="journal article" date="2017" name="Nature">
        <title>The sunflower genome provides insights into oil metabolism, flowering and Asterid evolution.</title>
        <authorList>
            <person name="Badouin H."/>
            <person name="Gouzy J."/>
            <person name="Grassa C.J."/>
            <person name="Murat F."/>
            <person name="Staton S.E."/>
            <person name="Cottret L."/>
            <person name="Lelandais-Briere C."/>
            <person name="Owens G.L."/>
            <person name="Carrere S."/>
            <person name="Mayjonade B."/>
            <person name="Legrand L."/>
            <person name="Gill N."/>
            <person name="Kane N.C."/>
            <person name="Bowers J.E."/>
            <person name="Hubner S."/>
            <person name="Bellec A."/>
            <person name="Berard A."/>
            <person name="Berges H."/>
            <person name="Blanchet N."/>
            <person name="Boniface M.C."/>
            <person name="Brunel D."/>
            <person name="Catrice O."/>
            <person name="Chaidir N."/>
            <person name="Claudel C."/>
            <person name="Donnadieu C."/>
            <person name="Faraut T."/>
            <person name="Fievet G."/>
            <person name="Helmstetter N."/>
            <person name="King M."/>
            <person name="Knapp S.J."/>
            <person name="Lai Z."/>
            <person name="Le Paslier M.C."/>
            <person name="Lippi Y."/>
            <person name="Lorenzon L."/>
            <person name="Mandel J.R."/>
            <person name="Marage G."/>
            <person name="Marchand G."/>
            <person name="Marquand E."/>
            <person name="Bret-Mestries E."/>
            <person name="Morien E."/>
            <person name="Nambeesan S."/>
            <person name="Nguyen T."/>
            <person name="Pegot-Espagnet P."/>
            <person name="Pouilly N."/>
            <person name="Raftis F."/>
            <person name="Sallet E."/>
            <person name="Schiex T."/>
            <person name="Thomas J."/>
            <person name="Vandecasteele C."/>
            <person name="Vares D."/>
            <person name="Vear F."/>
            <person name="Vautrin S."/>
            <person name="Crespi M."/>
            <person name="Mangin B."/>
            <person name="Burke J.M."/>
            <person name="Salse J."/>
            <person name="Munos S."/>
            <person name="Vincourt P."/>
            <person name="Rieseberg L.H."/>
            <person name="Langlade N.B."/>
        </authorList>
    </citation>
    <scope>NUCLEOTIDE SEQUENCE</scope>
    <source>
        <tissue evidence="2">Leaves</tissue>
    </source>
</reference>
<feature type="compositionally biased region" description="Pro residues" evidence="1">
    <location>
        <begin position="25"/>
        <end position="36"/>
    </location>
</feature>
<name>A0A9K3NA76_HELAN</name>
<gene>
    <name evidence="2" type="ORF">HanXRQr2_Chr09g0407801</name>
</gene>
<keyword evidence="3" id="KW-1185">Reference proteome</keyword>
<feature type="compositionally biased region" description="Low complexity" evidence="1">
    <location>
        <begin position="13"/>
        <end position="24"/>
    </location>
</feature>
<dbReference type="AlphaFoldDB" id="A0A9K3NA76"/>
<proteinExistence type="predicted"/>
<dbReference type="Proteomes" id="UP000215914">
    <property type="component" value="Unassembled WGS sequence"/>
</dbReference>
<sequence length="205" mass="23050">MRCLFFLLHSPQTTVPAPSPSSSVTPPPSVTPPSSPAPSCGCCRLSPRRRPLLPVLRYLAAKSEANHYDRELGREQEEIDTIPDSGFWWLGLFEDCLKFVRYFTSEGFGGDMDCKEQIEKLKNYEARFAGYLKAKYFSDKDIYGGELFEEKATIGGMTIRASCEAGTRSYADPFAYWNEKFAQKEPKTETKTNLSNGKHSSEKSS</sequence>
<comment type="caution">
    <text evidence="2">The sequence shown here is derived from an EMBL/GenBank/DDBJ whole genome shotgun (WGS) entry which is preliminary data.</text>
</comment>
<dbReference type="PANTHER" id="PTHR36078:SF2">
    <property type="entry name" value="OS09G0473966 PROTEIN"/>
    <property type="match status" value="1"/>
</dbReference>
<organism evidence="2 3">
    <name type="scientific">Helianthus annuus</name>
    <name type="common">Common sunflower</name>
    <dbReference type="NCBI Taxonomy" id="4232"/>
    <lineage>
        <taxon>Eukaryota</taxon>
        <taxon>Viridiplantae</taxon>
        <taxon>Streptophyta</taxon>
        <taxon>Embryophyta</taxon>
        <taxon>Tracheophyta</taxon>
        <taxon>Spermatophyta</taxon>
        <taxon>Magnoliopsida</taxon>
        <taxon>eudicotyledons</taxon>
        <taxon>Gunneridae</taxon>
        <taxon>Pentapetalae</taxon>
        <taxon>asterids</taxon>
        <taxon>campanulids</taxon>
        <taxon>Asterales</taxon>
        <taxon>Asteraceae</taxon>
        <taxon>Asteroideae</taxon>
        <taxon>Heliantheae alliance</taxon>
        <taxon>Heliantheae</taxon>
        <taxon>Helianthus</taxon>
    </lineage>
</organism>
<protein>
    <submittedName>
        <fullName evidence="2">Uncharacterized protein</fullName>
    </submittedName>
</protein>
<feature type="region of interest" description="Disordered" evidence="1">
    <location>
        <begin position="185"/>
        <end position="205"/>
    </location>
</feature>
<dbReference type="EMBL" id="MNCJ02000324">
    <property type="protein sequence ID" value="KAF5792604.1"/>
    <property type="molecule type" value="Genomic_DNA"/>
</dbReference>
<dbReference type="PANTHER" id="PTHR36078">
    <property type="entry name" value="BNACNNG21220D PROTEIN"/>
    <property type="match status" value="1"/>
</dbReference>
<reference evidence="2" key="2">
    <citation type="submission" date="2020-06" db="EMBL/GenBank/DDBJ databases">
        <title>Helianthus annuus Genome sequencing and assembly Release 2.</title>
        <authorList>
            <person name="Gouzy J."/>
            <person name="Langlade N."/>
            <person name="Munos S."/>
        </authorList>
    </citation>
    <scope>NUCLEOTIDE SEQUENCE</scope>
    <source>
        <tissue evidence="2">Leaves</tissue>
    </source>
</reference>
<feature type="region of interest" description="Disordered" evidence="1">
    <location>
        <begin position="13"/>
        <end position="37"/>
    </location>
</feature>
<evidence type="ECO:0000313" key="3">
    <source>
        <dbReference type="Proteomes" id="UP000215914"/>
    </source>
</evidence>
<evidence type="ECO:0000313" key="2">
    <source>
        <dbReference type="EMBL" id="KAF5792604.1"/>
    </source>
</evidence>